<name>A0A4U1JGN6_9BACT</name>
<protein>
    <submittedName>
        <fullName evidence="1">Uncharacterized protein</fullName>
    </submittedName>
</protein>
<dbReference type="EMBL" id="SSMQ01000006">
    <property type="protein sequence ID" value="TKD10303.1"/>
    <property type="molecule type" value="Genomic_DNA"/>
</dbReference>
<comment type="caution">
    <text evidence="1">The sequence shown here is derived from an EMBL/GenBank/DDBJ whole genome shotgun (WGS) entry which is preliminary data.</text>
</comment>
<sequence length="151" mass="16359">MNILAVGREVGERPARGVEDGGSVRAEGVVVVGHVGARQYGLGPPLDVDDHELAVANHGDVGARICHVLVDRLSRARSEDQIGVDVVAGRPAVVTPVRLDLAVPIRVLARLAKDHPPARGIMRLEDQRIRRADIPVRARGRLQWGLHGLRR</sequence>
<keyword evidence="2" id="KW-1185">Reference proteome</keyword>
<evidence type="ECO:0000313" key="2">
    <source>
        <dbReference type="Proteomes" id="UP000309215"/>
    </source>
</evidence>
<evidence type="ECO:0000313" key="1">
    <source>
        <dbReference type="EMBL" id="TKD10303.1"/>
    </source>
</evidence>
<proteinExistence type="predicted"/>
<reference evidence="1 2" key="1">
    <citation type="submission" date="2019-04" db="EMBL/GenBank/DDBJ databases">
        <authorList>
            <person name="Li Y."/>
            <person name="Wang J."/>
        </authorList>
    </citation>
    <scope>NUCLEOTIDE SEQUENCE [LARGE SCALE GENOMIC DNA]</scope>
    <source>
        <strain evidence="1 2">DSM 14668</strain>
    </source>
</reference>
<organism evidence="1 2">
    <name type="scientific">Polyangium fumosum</name>
    <dbReference type="NCBI Taxonomy" id="889272"/>
    <lineage>
        <taxon>Bacteria</taxon>
        <taxon>Pseudomonadati</taxon>
        <taxon>Myxococcota</taxon>
        <taxon>Polyangia</taxon>
        <taxon>Polyangiales</taxon>
        <taxon>Polyangiaceae</taxon>
        <taxon>Polyangium</taxon>
    </lineage>
</organism>
<dbReference type="Proteomes" id="UP000309215">
    <property type="component" value="Unassembled WGS sequence"/>
</dbReference>
<dbReference type="RefSeq" id="WP_136928267.1">
    <property type="nucleotide sequence ID" value="NZ_SSMQ01000006.1"/>
</dbReference>
<dbReference type="AlphaFoldDB" id="A0A4U1JGN6"/>
<gene>
    <name evidence="1" type="ORF">E8A74_07575</name>
</gene>
<accession>A0A4U1JGN6</accession>